<gene>
    <name evidence="4" type="ORF">L6E24_03420</name>
</gene>
<dbReference type="InterPro" id="IPR018891">
    <property type="entry name" value="AIPR_C"/>
</dbReference>
<proteinExistence type="predicted"/>
<dbReference type="AlphaFoldDB" id="A0A9E7PMW2"/>
<feature type="region of interest" description="Disordered" evidence="1">
    <location>
        <begin position="796"/>
        <end position="815"/>
    </location>
</feature>
<dbReference type="EMBL" id="CP096115">
    <property type="protein sequence ID" value="UUX93185.1"/>
    <property type="molecule type" value="Genomic_DNA"/>
</dbReference>
<feature type="compositionally biased region" description="Polar residues" evidence="1">
    <location>
        <begin position="801"/>
        <end position="815"/>
    </location>
</feature>
<keyword evidence="5" id="KW-1185">Reference proteome</keyword>
<dbReference type="Pfam" id="PF10592">
    <property type="entry name" value="AIPR"/>
    <property type="match status" value="1"/>
</dbReference>
<name>A0A9E7PMW2_9EURY</name>
<feature type="region of interest" description="Disordered" evidence="1">
    <location>
        <begin position="687"/>
        <end position="715"/>
    </location>
</feature>
<accession>A0A9E7PMW2</accession>
<dbReference type="Pfam" id="PF22879">
    <property type="entry name" value="AIPR_N"/>
    <property type="match status" value="1"/>
</dbReference>
<feature type="compositionally biased region" description="Acidic residues" evidence="1">
    <location>
        <begin position="691"/>
        <end position="700"/>
    </location>
</feature>
<evidence type="ECO:0000259" key="2">
    <source>
        <dbReference type="Pfam" id="PF10592"/>
    </source>
</evidence>
<protein>
    <submittedName>
        <fullName evidence="4">AIPR family protein</fullName>
    </submittedName>
</protein>
<feature type="domain" description="Abortive infection phage resistance protein N-terminal" evidence="3">
    <location>
        <begin position="34"/>
        <end position="182"/>
    </location>
</feature>
<evidence type="ECO:0000259" key="3">
    <source>
        <dbReference type="Pfam" id="PF22879"/>
    </source>
</evidence>
<sequence length="815" mass="94454">MKAEEKEFRRFYSDFRNDIYRKASEEEVPLEDSFTDTVLLNFEDTEIIEGYFLSPHRKKQLGIKVNAYNFSYTGDERDTLELFVSAYKGHQDITTLPKTEIDAYFKRLQNFLKRCFEGYYVNLEEAQPVYDLAIQLYESRGIIRKIRFFILSDSTVKTEKIPDHEENEITYQYNVWDIKRIYGLISSGIRSEPIEIDFYQDTGKMLPFLCPDDDNPVYTSYQLIMPGDTLVKIYDTYGPRVLERNVRSFLQVRGKVNKGIKDTILENPEMFLAYNNGLSATAEDVTVTEYEGQKCISRIKNFQIVNGAQTTATIHYTCNKFKDEVDLSFLHVPVKLTVLHNTEDLDEFVPEISRCANTQNKIDAADFSSNNPFLVELDSVSKRIRAPAVGGSQMETYWYFERVRGQYDDRRNREGTTPARKKIFDRQYPKTQKFTKPDIAIFEHLYECRPYDVSLGRQKNYIRFLDRIKEKDNILPPDEEYFRDLVAKAVIHRQTYSIVRKELKGSGYWANIVAYTVSLLFSLTGHKINLRKIWNEQDLRPELKDELSELIHEVREVITNPPGGRNVTEWCKKEECWQVLLKSGITLSHDLSDALVSDSTEENERDDYGKYDYILSLPPEIWSVIADWSREKGYLMPEERNTAGIMRTAGRKNRKPSEKELENAVSVIKKAEFNGFDVDRMIRELTPESPDMSEEPDISDEVNSSLNSQKNPSPEFTDTEKAILFILHNNRGSASLKTVSYELQYMSHNDESGMFKGIPVSVREIKKEFLRGKLDLIRKGFIEKKMTAGKLSLSKDGKEYCQSQAEEGDSVSGTA</sequence>
<dbReference type="RefSeq" id="WP_257743325.1">
    <property type="nucleotide sequence ID" value="NZ_CP096115.1"/>
</dbReference>
<organism evidence="4 5">
    <name type="scientific">Methanoplanus endosymbiosus</name>
    <dbReference type="NCBI Taxonomy" id="33865"/>
    <lineage>
        <taxon>Archaea</taxon>
        <taxon>Methanobacteriati</taxon>
        <taxon>Methanobacteriota</taxon>
        <taxon>Stenosarchaea group</taxon>
        <taxon>Methanomicrobia</taxon>
        <taxon>Methanomicrobiales</taxon>
        <taxon>Methanomicrobiaceae</taxon>
        <taxon>Methanoplanus</taxon>
    </lineage>
</organism>
<dbReference type="Proteomes" id="UP001060368">
    <property type="component" value="Chromosome"/>
</dbReference>
<dbReference type="GeneID" id="74306713"/>
<dbReference type="InterPro" id="IPR055101">
    <property type="entry name" value="AIPR_N"/>
</dbReference>
<dbReference type="KEGG" id="mend:L6E24_03420"/>
<evidence type="ECO:0000313" key="4">
    <source>
        <dbReference type="EMBL" id="UUX93185.1"/>
    </source>
</evidence>
<evidence type="ECO:0000313" key="5">
    <source>
        <dbReference type="Proteomes" id="UP001060368"/>
    </source>
</evidence>
<reference evidence="4" key="1">
    <citation type="submission" date="2022-04" db="EMBL/GenBank/DDBJ databases">
        <title>Complete genome of Methanoplanus endosymbiosus DSM 3599.</title>
        <authorList>
            <person name="Chen S.-C."/>
            <person name="You Y.-T."/>
            <person name="Zhou Y.-Z."/>
            <person name="Lai M.-C."/>
        </authorList>
    </citation>
    <scope>NUCLEOTIDE SEQUENCE</scope>
    <source>
        <strain evidence="4">DSM 3599</strain>
    </source>
</reference>
<feature type="compositionally biased region" description="Polar residues" evidence="1">
    <location>
        <begin position="701"/>
        <end position="715"/>
    </location>
</feature>
<feature type="domain" description="Abortive phage infection protein C-terminal" evidence="2">
    <location>
        <begin position="242"/>
        <end position="562"/>
    </location>
</feature>
<evidence type="ECO:0000256" key="1">
    <source>
        <dbReference type="SAM" id="MobiDB-lite"/>
    </source>
</evidence>